<dbReference type="OrthoDB" id="6039342at2759"/>
<feature type="signal peptide" evidence="1">
    <location>
        <begin position="1"/>
        <end position="15"/>
    </location>
</feature>
<protein>
    <submittedName>
        <fullName evidence="3">Uncharacterized protein LOC109475558</fullName>
    </submittedName>
</protein>
<dbReference type="GeneID" id="109475558"/>
<accession>A0A6P4Z5A7</accession>
<evidence type="ECO:0000256" key="1">
    <source>
        <dbReference type="SAM" id="SignalP"/>
    </source>
</evidence>
<feature type="chain" id="PRO_5027937667" evidence="1">
    <location>
        <begin position="16"/>
        <end position="101"/>
    </location>
</feature>
<dbReference type="Proteomes" id="UP000515135">
    <property type="component" value="Unplaced"/>
</dbReference>
<dbReference type="AlphaFoldDB" id="A0A6P4Z5A7"/>
<evidence type="ECO:0000313" key="3">
    <source>
        <dbReference type="RefSeq" id="XP_019631788.1"/>
    </source>
</evidence>
<dbReference type="KEGG" id="bbel:109475558"/>
<reference evidence="3" key="1">
    <citation type="submission" date="2025-08" db="UniProtKB">
        <authorList>
            <consortium name="RefSeq"/>
        </authorList>
    </citation>
    <scope>IDENTIFICATION</scope>
    <source>
        <tissue evidence="3">Gonad</tissue>
    </source>
</reference>
<dbReference type="RefSeq" id="XP_019631788.1">
    <property type="nucleotide sequence ID" value="XM_019776229.1"/>
</dbReference>
<name>A0A6P4Z5A7_BRABE</name>
<keyword evidence="1" id="KW-0732">Signal</keyword>
<gene>
    <name evidence="3" type="primary">LOC109475558</name>
</gene>
<evidence type="ECO:0000313" key="2">
    <source>
        <dbReference type="Proteomes" id="UP000515135"/>
    </source>
</evidence>
<keyword evidence="2" id="KW-1185">Reference proteome</keyword>
<organism evidence="2 3">
    <name type="scientific">Branchiostoma belcheri</name>
    <name type="common">Amphioxus</name>
    <dbReference type="NCBI Taxonomy" id="7741"/>
    <lineage>
        <taxon>Eukaryota</taxon>
        <taxon>Metazoa</taxon>
        <taxon>Chordata</taxon>
        <taxon>Cephalochordata</taxon>
        <taxon>Leptocardii</taxon>
        <taxon>Amphioxiformes</taxon>
        <taxon>Branchiostomatidae</taxon>
        <taxon>Branchiostoma</taxon>
    </lineage>
</organism>
<sequence>MLPLLILAVLGLVGAAPMPDDIEYPQCGIGNGMCMHRSDCGDSTVKTFCGNGLVCCILSKSSGLGPQELDFINRDPNNINEIDGDANLDDALAEPEGTHKK</sequence>
<proteinExistence type="predicted"/>